<feature type="region of interest" description="Disordered" evidence="1">
    <location>
        <begin position="970"/>
        <end position="993"/>
    </location>
</feature>
<reference evidence="3" key="1">
    <citation type="journal article" date="2019" name="Int. J. Syst. Evol. Microbiol.">
        <title>The Global Catalogue of Microorganisms (GCM) 10K type strain sequencing project: providing services to taxonomists for standard genome sequencing and annotation.</title>
        <authorList>
            <consortium name="The Broad Institute Genomics Platform"/>
            <consortium name="The Broad Institute Genome Sequencing Center for Infectious Disease"/>
            <person name="Wu L."/>
            <person name="Ma J."/>
        </authorList>
    </citation>
    <scope>NUCLEOTIDE SEQUENCE [LARGE SCALE GENOMIC DNA]</scope>
    <source>
        <strain evidence="3">CGMCC 4.7427</strain>
    </source>
</reference>
<gene>
    <name evidence="2" type="ORF">ACFO5T_14410</name>
</gene>
<evidence type="ECO:0000313" key="3">
    <source>
        <dbReference type="Proteomes" id="UP001595878"/>
    </source>
</evidence>
<keyword evidence="3" id="KW-1185">Reference proteome</keyword>
<proteinExistence type="predicted"/>
<dbReference type="Pfam" id="PF13573">
    <property type="entry name" value="SprB"/>
    <property type="match status" value="8"/>
</dbReference>
<feature type="region of interest" description="Disordered" evidence="1">
    <location>
        <begin position="859"/>
        <end position="878"/>
    </location>
</feature>
<dbReference type="Gene3D" id="2.60.40.740">
    <property type="match status" value="6"/>
</dbReference>
<dbReference type="Pfam" id="PF17963">
    <property type="entry name" value="Big_9"/>
    <property type="match status" value="2"/>
</dbReference>
<evidence type="ECO:0000256" key="1">
    <source>
        <dbReference type="SAM" id="MobiDB-lite"/>
    </source>
</evidence>
<feature type="non-terminal residue" evidence="2">
    <location>
        <position position="1104"/>
    </location>
</feature>
<dbReference type="Gene3D" id="2.60.40.2810">
    <property type="match status" value="1"/>
</dbReference>
<name>A0ABV9LDM9_9FLAO</name>
<evidence type="ECO:0000313" key="2">
    <source>
        <dbReference type="EMBL" id="MFC4691625.1"/>
    </source>
</evidence>
<organism evidence="2 3">
    <name type="scientific">Dokdonia genika</name>
    <dbReference type="NCBI Taxonomy" id="308113"/>
    <lineage>
        <taxon>Bacteria</taxon>
        <taxon>Pseudomonadati</taxon>
        <taxon>Bacteroidota</taxon>
        <taxon>Flavobacteriia</taxon>
        <taxon>Flavobacteriales</taxon>
        <taxon>Flavobacteriaceae</taxon>
        <taxon>Dokdonia</taxon>
    </lineage>
</organism>
<feature type="compositionally biased region" description="Polar residues" evidence="1">
    <location>
        <begin position="859"/>
        <end position="870"/>
    </location>
</feature>
<comment type="caution">
    <text evidence="2">The sequence shown here is derived from an EMBL/GenBank/DDBJ whole genome shotgun (WGS) entry which is preliminary data.</text>
</comment>
<dbReference type="EMBL" id="JBHSHB010000042">
    <property type="protein sequence ID" value="MFC4691625.1"/>
    <property type="molecule type" value="Genomic_DNA"/>
</dbReference>
<protein>
    <submittedName>
        <fullName evidence="2">Ig-like domain-containing protein</fullName>
    </submittedName>
</protein>
<sequence length="1104" mass="114233">MNRIQNKGSYFTNEAADLAGIYSQILGQLSPAATALPGSPLVSTTIPTNYNVVPGSISVSKGDFILDGQNIDWNLQNINNEIVSLNYSIIADESVCGNSVLSESIISYENSNCDIITEVFDSSEVCVPCPVLETDVVRVGCSNSFNFIASIEGVTCVSLGQDFLWEFLLDGNVVGQSNEQTGVFTYSGTEPLSGELNARVDYIGSYEGPCSLPVLSQDFVLSIPEPLNFSVANVNDVLCNGESTASIDIDVSGGYPPYTYLWSNGATSQDLDNIGAGSYNLIVSDSNGCSFEIDNSIVISEPVPGLSIIGNVSNISCFDGDDGEIELIPAGGVPPYEYLWSNGETTQNIIDLEVGTYTVILKDSNLCEAEATFTVEQPTAALSIADTITNVLCNGDSSGVVQLAVSGGTAPYTYEWSDGSTAVNLEDVTAGSYSVVVTDANDCVIQQSFTITEPDSPLSINLTRENATTAQNCEDGTATAAVTGGTAPYSYLWSNGATVASISDLSDGTYSVTVTDANGCELTQSVVVDCINTCDAVIAIGTVTDVLCASEETGSTTVSASSEANPGALFTFTWSNGEVDAGVTSSTLNNIGAGVYTVSVTIDGTVCQPVEQSVTVSEPSSAVGVTISTEDETGPGLSNGEATASATGGVAPYTYSWSNGATTAQIDNLSPGDYTVEVTDDNGCTVESTVTINPGSCNNLSITTSVENVSCNGFSDGSVGSNTTGGVGPFTYSWSNGATTENINNVEAGNYTVTVTDTFTNCTAQSTVAVNEPTVLSAGIAVNNVLCFGESTGSLNLTVSGGTLDYTYEWSSGQTIEDLTGLPAGNYSVVVTDGNGCTTTASAVINEPTSAVTADVSSINENGATSNDGTATAIPEGGTPPYTISWSNGETTETISGLDAGDYTVEVTDANGCRYEETITVASTNQVPAPVNDSATTSEDTAVEIDVTDNDNFGSDGPNDSVIVITEQPDNGTVTVDDGGTPNDPTDDSVIYTPDPDFNGTDTFEYEITDSNGDSETATVVVTVNPIADVVDDADTTPEDTPVNIDVLDNDTFDPAADVAVTDVTDPANGTVVINDDGTVTYTPDPDFNGEDTFEYTVTVTNPD</sequence>
<dbReference type="Gene3D" id="2.60.40.3440">
    <property type="match status" value="1"/>
</dbReference>
<dbReference type="Proteomes" id="UP001595878">
    <property type="component" value="Unassembled WGS sequence"/>
</dbReference>
<feature type="region of interest" description="Disordered" evidence="1">
    <location>
        <begin position="621"/>
        <end position="643"/>
    </location>
</feature>
<accession>A0ABV9LDM9</accession>
<dbReference type="InterPro" id="IPR025667">
    <property type="entry name" value="SprB_repeat"/>
</dbReference>